<proteinExistence type="predicted"/>
<reference evidence="1" key="1">
    <citation type="journal article" date="2023" name="G3 (Bethesda)">
        <title>Whole genome assembly and annotation of the endangered Caribbean coral Acropora cervicornis.</title>
        <authorList>
            <person name="Selwyn J.D."/>
            <person name="Vollmer S.V."/>
        </authorList>
    </citation>
    <scope>NUCLEOTIDE SEQUENCE</scope>
    <source>
        <strain evidence="1">K2</strain>
    </source>
</reference>
<protein>
    <submittedName>
        <fullName evidence="1">Uncharacterized protein</fullName>
    </submittedName>
</protein>
<comment type="caution">
    <text evidence="1">The sequence shown here is derived from an EMBL/GenBank/DDBJ whole genome shotgun (WGS) entry which is preliminary data.</text>
</comment>
<keyword evidence="2" id="KW-1185">Reference proteome</keyword>
<gene>
    <name evidence="1" type="ORF">P5673_014040</name>
</gene>
<sequence length="139" mass="16317">MPTVAVLSAAVEVTTVAVSMMTSLTVESLKPLDRRNVCFFAESYKARGRFLSYFRELKHIADRFLELKTFPHLRSFLGPQDFRWNHLAWSPELSDTIIQTINYFVSYPGSHNYLTVMCSRWIRKKFLLSDKRKMFDPTR</sequence>
<reference evidence="1" key="2">
    <citation type="journal article" date="2023" name="Science">
        <title>Genomic signatures of disease resistance in endangered staghorn corals.</title>
        <authorList>
            <person name="Vollmer S.V."/>
            <person name="Selwyn J.D."/>
            <person name="Despard B.A."/>
            <person name="Roesel C.L."/>
        </authorList>
    </citation>
    <scope>NUCLEOTIDE SEQUENCE</scope>
    <source>
        <strain evidence="1">K2</strain>
    </source>
</reference>
<dbReference type="EMBL" id="JARQWQ010000027">
    <property type="protein sequence ID" value="KAK2563033.1"/>
    <property type="molecule type" value="Genomic_DNA"/>
</dbReference>
<dbReference type="Proteomes" id="UP001249851">
    <property type="component" value="Unassembled WGS sequence"/>
</dbReference>
<dbReference type="AlphaFoldDB" id="A0AAD9QKM8"/>
<organism evidence="1 2">
    <name type="scientific">Acropora cervicornis</name>
    <name type="common">Staghorn coral</name>
    <dbReference type="NCBI Taxonomy" id="6130"/>
    <lineage>
        <taxon>Eukaryota</taxon>
        <taxon>Metazoa</taxon>
        <taxon>Cnidaria</taxon>
        <taxon>Anthozoa</taxon>
        <taxon>Hexacorallia</taxon>
        <taxon>Scleractinia</taxon>
        <taxon>Astrocoeniina</taxon>
        <taxon>Acroporidae</taxon>
        <taxon>Acropora</taxon>
    </lineage>
</organism>
<name>A0AAD9QKM8_ACRCE</name>
<evidence type="ECO:0000313" key="2">
    <source>
        <dbReference type="Proteomes" id="UP001249851"/>
    </source>
</evidence>
<evidence type="ECO:0000313" key="1">
    <source>
        <dbReference type="EMBL" id="KAK2563033.1"/>
    </source>
</evidence>
<accession>A0AAD9QKM8</accession>